<name>A0A5P8WLB6_9NOSO</name>
<dbReference type="EMBL" id="CP045229">
    <property type="protein sequence ID" value="QFS52679.1"/>
    <property type="molecule type" value="Genomic_DNA"/>
</dbReference>
<dbReference type="AlphaFoldDB" id="A0A5P8WLB6"/>
<accession>A0A5P8WLB6</accession>
<sequence>MYTTVSVKRRDSGHSKAVLAECAKGDRMSQGDSVEWH</sequence>
<reference evidence="1 2" key="1">
    <citation type="submission" date="2019-10" db="EMBL/GenBank/DDBJ databases">
        <title>Genomic and transcriptomic insights into the perfect genentic adaptation of a filamentous nitrogen-fixing cyanobacterium to rice fields.</title>
        <authorList>
            <person name="Chen Z."/>
        </authorList>
    </citation>
    <scope>NUCLEOTIDE SEQUENCE [LARGE SCALE GENOMIC DNA]</scope>
    <source>
        <strain evidence="1">CCNUC1</strain>
    </source>
</reference>
<proteinExistence type="predicted"/>
<evidence type="ECO:0000313" key="1">
    <source>
        <dbReference type="EMBL" id="QFS52679.1"/>
    </source>
</evidence>
<keyword evidence="2" id="KW-1185">Reference proteome</keyword>
<gene>
    <name evidence="1" type="ORF">GXM_10434</name>
</gene>
<evidence type="ECO:0000313" key="2">
    <source>
        <dbReference type="Proteomes" id="UP000326678"/>
    </source>
</evidence>
<dbReference type="KEGG" id="nsh:GXM_10434"/>
<organism evidence="1 2">
    <name type="scientific">Nostoc sphaeroides CCNUC1</name>
    <dbReference type="NCBI Taxonomy" id="2653204"/>
    <lineage>
        <taxon>Bacteria</taxon>
        <taxon>Bacillati</taxon>
        <taxon>Cyanobacteriota</taxon>
        <taxon>Cyanophyceae</taxon>
        <taxon>Nostocales</taxon>
        <taxon>Nostocaceae</taxon>
        <taxon>Nostoc</taxon>
    </lineage>
</organism>
<protein>
    <submittedName>
        <fullName evidence="1">Uncharacterized protein</fullName>
    </submittedName>
</protein>
<dbReference type="Proteomes" id="UP000326678">
    <property type="component" value="Chromosome pGXM02"/>
</dbReference>